<proteinExistence type="predicted"/>
<gene>
    <name evidence="2" type="ORF">I7I51_01241</name>
</gene>
<dbReference type="AlphaFoldDB" id="A0A8A1MCF4"/>
<organism evidence="2 3">
    <name type="scientific">Ajellomyces capsulatus</name>
    <name type="common">Darling's disease fungus</name>
    <name type="synonym">Histoplasma capsulatum</name>
    <dbReference type="NCBI Taxonomy" id="5037"/>
    <lineage>
        <taxon>Eukaryota</taxon>
        <taxon>Fungi</taxon>
        <taxon>Dikarya</taxon>
        <taxon>Ascomycota</taxon>
        <taxon>Pezizomycotina</taxon>
        <taxon>Eurotiomycetes</taxon>
        <taxon>Eurotiomycetidae</taxon>
        <taxon>Onygenales</taxon>
        <taxon>Ajellomycetaceae</taxon>
        <taxon>Histoplasma</taxon>
    </lineage>
</organism>
<reference evidence="2" key="1">
    <citation type="submission" date="2021-01" db="EMBL/GenBank/DDBJ databases">
        <title>Chromosome-level genome assembly of a human fungal pathogen reveals clustering of transcriptionally co-regulated genes.</title>
        <authorList>
            <person name="Voorhies M."/>
            <person name="Cohen S."/>
            <person name="Shea T.P."/>
            <person name="Petrus S."/>
            <person name="Munoz J.F."/>
            <person name="Poplawski S."/>
            <person name="Goldman W.E."/>
            <person name="Michael T."/>
            <person name="Cuomo C.A."/>
            <person name="Sil A."/>
            <person name="Beyhan S."/>
        </authorList>
    </citation>
    <scope>NUCLEOTIDE SEQUENCE</scope>
    <source>
        <strain evidence="2">WU24</strain>
    </source>
</reference>
<dbReference type="Proteomes" id="UP000663671">
    <property type="component" value="Chromosome 1"/>
</dbReference>
<evidence type="ECO:0000313" key="3">
    <source>
        <dbReference type="Proteomes" id="UP000663671"/>
    </source>
</evidence>
<dbReference type="OrthoDB" id="10482404at2759"/>
<feature type="non-terminal residue" evidence="2">
    <location>
        <position position="150"/>
    </location>
</feature>
<accession>A0A8A1MCF4</accession>
<dbReference type="VEuPathDB" id="FungiDB:I7I51_01241"/>
<name>A0A8A1MCF4_AJECA</name>
<feature type="region of interest" description="Disordered" evidence="1">
    <location>
        <begin position="87"/>
        <end position="127"/>
    </location>
</feature>
<dbReference type="EMBL" id="CP069114">
    <property type="protein sequence ID" value="QSS64176.1"/>
    <property type="molecule type" value="Genomic_DNA"/>
</dbReference>
<evidence type="ECO:0000256" key="1">
    <source>
        <dbReference type="SAM" id="MobiDB-lite"/>
    </source>
</evidence>
<protein>
    <submittedName>
        <fullName evidence="2">Uncharacterized protein</fullName>
    </submittedName>
</protein>
<evidence type="ECO:0000313" key="2">
    <source>
        <dbReference type="EMBL" id="QSS64176.1"/>
    </source>
</evidence>
<sequence length="150" mass="16535">SKIQMYTSCGYALSGYDVIHGLDRPSQPARTYLYRKPPPQSVLLQNTQNWSIMSVHSIGQHPLFAETTDAGSHLPFPLFLSDSGPRRASVPLRHSDPTSRPEAGNCSRSTTDWKTAAEGAGGDGMISHSIPESNRLFCVRRQEEISAYET</sequence>